<dbReference type="AlphaFoldDB" id="A0A0N1HAC8"/>
<sequence>MNNTSRLLSLPPELRGTILSHLFDQQKIYHQRTPSHRRLRCSQADKDDTRGILQVCRLLRIEATPVFYRKNVLVFRTSDDVVEYILDSGIIPCIKANITKLAIDLGDIKCSEHVKTSHLKAIAYATSNLPRLEWLETRIYARTDCEMYYRNFMLVNEQWKALKSVYEAGPNDYKLQVRSRSVLEKIAPLYSAHLECLRAQGMKMSLRNARYVYWKEKGSPPANAAGLKECHLLLNKGEAKECVLFGTGVTERMRLVGAMPIDDRTLLDCDAWKERWPARHLIPDANSSGG</sequence>
<accession>A0A0N1HAC8</accession>
<name>A0A0N1HAC8_9EURO</name>
<keyword evidence="2" id="KW-1185">Reference proteome</keyword>
<dbReference type="PANTHER" id="PTHR42085">
    <property type="entry name" value="F-BOX DOMAIN-CONTAINING PROTEIN"/>
    <property type="match status" value="1"/>
</dbReference>
<gene>
    <name evidence="1" type="ORF">AB675_2528</name>
</gene>
<dbReference type="OrthoDB" id="5413827at2759"/>
<dbReference type="VEuPathDB" id="FungiDB:AB675_2528"/>
<dbReference type="Proteomes" id="UP000038010">
    <property type="component" value="Unassembled WGS sequence"/>
</dbReference>
<protein>
    <recommendedName>
        <fullName evidence="3">F-box domain-containing protein</fullName>
    </recommendedName>
</protein>
<organism evidence="1 2">
    <name type="scientific">Cyphellophora attinorum</name>
    <dbReference type="NCBI Taxonomy" id="1664694"/>
    <lineage>
        <taxon>Eukaryota</taxon>
        <taxon>Fungi</taxon>
        <taxon>Dikarya</taxon>
        <taxon>Ascomycota</taxon>
        <taxon>Pezizomycotina</taxon>
        <taxon>Eurotiomycetes</taxon>
        <taxon>Chaetothyriomycetidae</taxon>
        <taxon>Chaetothyriales</taxon>
        <taxon>Cyphellophoraceae</taxon>
        <taxon>Cyphellophora</taxon>
    </lineage>
</organism>
<evidence type="ECO:0000313" key="2">
    <source>
        <dbReference type="Proteomes" id="UP000038010"/>
    </source>
</evidence>
<evidence type="ECO:0008006" key="3">
    <source>
        <dbReference type="Google" id="ProtNLM"/>
    </source>
</evidence>
<proteinExistence type="predicted"/>
<dbReference type="PANTHER" id="PTHR42085:SF1">
    <property type="entry name" value="F-BOX DOMAIN-CONTAINING PROTEIN"/>
    <property type="match status" value="1"/>
</dbReference>
<dbReference type="RefSeq" id="XP_018004776.1">
    <property type="nucleotide sequence ID" value="XM_018142506.1"/>
</dbReference>
<comment type="caution">
    <text evidence="1">The sequence shown here is derived from an EMBL/GenBank/DDBJ whole genome shotgun (WGS) entry which is preliminary data.</text>
</comment>
<reference evidence="1 2" key="1">
    <citation type="submission" date="2015-06" db="EMBL/GenBank/DDBJ databases">
        <title>Draft genome of the ant-associated black yeast Phialophora attae CBS 131958.</title>
        <authorList>
            <person name="Moreno L.F."/>
            <person name="Stielow B.J."/>
            <person name="de Hoog S."/>
            <person name="Vicente V.A."/>
            <person name="Weiss V.A."/>
            <person name="de Vries M."/>
            <person name="Cruz L.M."/>
            <person name="Souza E.M."/>
        </authorList>
    </citation>
    <scope>NUCLEOTIDE SEQUENCE [LARGE SCALE GENOMIC DNA]</scope>
    <source>
        <strain evidence="1 2">CBS 131958</strain>
    </source>
</reference>
<dbReference type="EMBL" id="LFJN01000002">
    <property type="protein sequence ID" value="KPI44813.1"/>
    <property type="molecule type" value="Genomic_DNA"/>
</dbReference>
<dbReference type="GeneID" id="28734385"/>
<evidence type="ECO:0000313" key="1">
    <source>
        <dbReference type="EMBL" id="KPI44813.1"/>
    </source>
</evidence>
<dbReference type="InterPro" id="IPR038883">
    <property type="entry name" value="AN11006-like"/>
</dbReference>